<dbReference type="Proteomes" id="UP001162156">
    <property type="component" value="Unassembled WGS sequence"/>
</dbReference>
<sequence length="164" mass="18326">MAEATEDLDKICNTLDKLTLDALSLMEEEILLKLNVENAMCGGESHLAKARYIMGQNSVSCLQLPTENSPEFSAVAKVYASEDDKLFGEKSYELQLTKKTEDESVQDPVRWFGVLVPQNLNYAQNMFRQALQWAVQAVNVQTQLEQTIIKIQQLKAAKAAVTAK</sequence>
<organism evidence="2 3">
    <name type="scientific">Rhamnusium bicolor</name>
    <dbReference type="NCBI Taxonomy" id="1586634"/>
    <lineage>
        <taxon>Eukaryota</taxon>
        <taxon>Metazoa</taxon>
        <taxon>Ecdysozoa</taxon>
        <taxon>Arthropoda</taxon>
        <taxon>Hexapoda</taxon>
        <taxon>Insecta</taxon>
        <taxon>Pterygota</taxon>
        <taxon>Neoptera</taxon>
        <taxon>Endopterygota</taxon>
        <taxon>Coleoptera</taxon>
        <taxon>Polyphaga</taxon>
        <taxon>Cucujiformia</taxon>
        <taxon>Chrysomeloidea</taxon>
        <taxon>Cerambycidae</taxon>
        <taxon>Lepturinae</taxon>
        <taxon>Rhagiini</taxon>
        <taxon>Rhamnusium</taxon>
    </lineage>
</organism>
<dbReference type="GO" id="GO:0051082">
    <property type="term" value="F:unfolded protein binding"/>
    <property type="evidence" value="ECO:0007669"/>
    <property type="project" value="TreeGrafter"/>
</dbReference>
<dbReference type="AlphaFoldDB" id="A0AAV8WRA5"/>
<proteinExistence type="predicted"/>
<gene>
    <name evidence="2" type="ORF">NQ314_018591</name>
</gene>
<reference evidence="2" key="1">
    <citation type="journal article" date="2023" name="Insect Mol. Biol.">
        <title>Genome sequencing provides insights into the evolution of gene families encoding plant cell wall-degrading enzymes in longhorned beetles.</title>
        <authorList>
            <person name="Shin N.R."/>
            <person name="Okamura Y."/>
            <person name="Kirsch R."/>
            <person name="Pauchet Y."/>
        </authorList>
    </citation>
    <scope>NUCLEOTIDE SEQUENCE</scope>
    <source>
        <strain evidence="2">RBIC_L_NR</strain>
    </source>
</reference>
<comment type="caution">
    <text evidence="2">The sequence shown here is derived from an EMBL/GenBank/DDBJ whole genome shotgun (WGS) entry which is preliminary data.</text>
</comment>
<evidence type="ECO:0000313" key="3">
    <source>
        <dbReference type="Proteomes" id="UP001162156"/>
    </source>
</evidence>
<dbReference type="EMBL" id="JANEYF010005258">
    <property type="protein sequence ID" value="KAJ8928792.1"/>
    <property type="molecule type" value="Genomic_DNA"/>
</dbReference>
<dbReference type="GO" id="GO:0070072">
    <property type="term" value="P:vacuolar proton-transporting V-type ATPase complex assembly"/>
    <property type="evidence" value="ECO:0007669"/>
    <property type="project" value="InterPro"/>
</dbReference>
<protein>
    <recommendedName>
        <fullName evidence="1">Vacuolar ATPase assembly protein VMA22</fullName>
    </recommendedName>
</protein>
<dbReference type="InterPro" id="IPR040357">
    <property type="entry name" value="Vma22/CCDC115"/>
</dbReference>
<evidence type="ECO:0000256" key="1">
    <source>
        <dbReference type="ARBA" id="ARBA00093634"/>
    </source>
</evidence>
<dbReference type="Gene3D" id="1.10.287.3240">
    <property type="match status" value="1"/>
</dbReference>
<dbReference type="PANTHER" id="PTHR31996">
    <property type="entry name" value="COILED-COIL DOMAIN-CONTAINING PROTEIN 115"/>
    <property type="match status" value="1"/>
</dbReference>
<keyword evidence="3" id="KW-1185">Reference proteome</keyword>
<dbReference type="Pfam" id="PF21730">
    <property type="entry name" value="Vma22_CCDC115"/>
    <property type="match status" value="1"/>
</dbReference>
<accession>A0AAV8WRA5</accession>
<name>A0AAV8WRA5_9CUCU</name>
<evidence type="ECO:0000313" key="2">
    <source>
        <dbReference type="EMBL" id="KAJ8928792.1"/>
    </source>
</evidence>
<dbReference type="PANTHER" id="PTHR31996:SF2">
    <property type="entry name" value="COILED-COIL DOMAIN-CONTAINING PROTEIN 115"/>
    <property type="match status" value="1"/>
</dbReference>